<dbReference type="SUPFAM" id="SSF57850">
    <property type="entry name" value="RING/U-box"/>
    <property type="match status" value="1"/>
</dbReference>
<proteinExistence type="predicted"/>
<keyword evidence="7" id="KW-1185">Reference proteome</keyword>
<keyword evidence="2 4" id="KW-0863">Zinc-finger</keyword>
<dbReference type="GO" id="GO:0016567">
    <property type="term" value="P:protein ubiquitination"/>
    <property type="evidence" value="ECO:0007669"/>
    <property type="project" value="UniProtKB-UniPathway"/>
</dbReference>
<evidence type="ECO:0000313" key="7">
    <source>
        <dbReference type="Proteomes" id="UP000625711"/>
    </source>
</evidence>
<dbReference type="PROSITE" id="PS50089">
    <property type="entry name" value="ZF_RING_2"/>
    <property type="match status" value="1"/>
</dbReference>
<dbReference type="PANTHER" id="PTHR45877:SF2">
    <property type="entry name" value="E3 UBIQUITIN-PROTEIN LIGASE SINA-RELATED"/>
    <property type="match status" value="1"/>
</dbReference>
<dbReference type="UniPathway" id="UPA00143"/>
<dbReference type="GO" id="GO:0043161">
    <property type="term" value="P:proteasome-mediated ubiquitin-dependent protein catabolic process"/>
    <property type="evidence" value="ECO:0007669"/>
    <property type="project" value="TreeGrafter"/>
</dbReference>
<organism evidence="6 7">
    <name type="scientific">Rhynchophorus ferrugineus</name>
    <name type="common">Red palm weevil</name>
    <name type="synonym">Curculio ferrugineus</name>
    <dbReference type="NCBI Taxonomy" id="354439"/>
    <lineage>
        <taxon>Eukaryota</taxon>
        <taxon>Metazoa</taxon>
        <taxon>Ecdysozoa</taxon>
        <taxon>Arthropoda</taxon>
        <taxon>Hexapoda</taxon>
        <taxon>Insecta</taxon>
        <taxon>Pterygota</taxon>
        <taxon>Neoptera</taxon>
        <taxon>Endopterygota</taxon>
        <taxon>Coleoptera</taxon>
        <taxon>Polyphaga</taxon>
        <taxon>Cucujiformia</taxon>
        <taxon>Curculionidae</taxon>
        <taxon>Dryophthorinae</taxon>
        <taxon>Rhynchophorus</taxon>
    </lineage>
</organism>
<dbReference type="InterPro" id="IPR004162">
    <property type="entry name" value="SINA-like_animal"/>
</dbReference>
<dbReference type="InterPro" id="IPR001841">
    <property type="entry name" value="Znf_RING"/>
</dbReference>
<dbReference type="SUPFAM" id="SSF49599">
    <property type="entry name" value="TRAF domain-like"/>
    <property type="match status" value="1"/>
</dbReference>
<feature type="domain" description="RING-type" evidence="5">
    <location>
        <begin position="281"/>
        <end position="316"/>
    </location>
</feature>
<evidence type="ECO:0000313" key="6">
    <source>
        <dbReference type="EMBL" id="KAF7281491.1"/>
    </source>
</evidence>
<protein>
    <recommendedName>
        <fullName evidence="5">RING-type domain-containing protein</fullName>
    </recommendedName>
</protein>
<evidence type="ECO:0000256" key="2">
    <source>
        <dbReference type="ARBA" id="ARBA00022771"/>
    </source>
</evidence>
<name>A0A834MGL7_RHYFE</name>
<dbReference type="PANTHER" id="PTHR45877">
    <property type="entry name" value="E3 UBIQUITIN-PROTEIN LIGASE SIAH2"/>
    <property type="match status" value="1"/>
</dbReference>
<keyword evidence="1" id="KW-0479">Metal-binding</keyword>
<evidence type="ECO:0000256" key="4">
    <source>
        <dbReference type="PROSITE-ProRule" id="PRU00175"/>
    </source>
</evidence>
<dbReference type="Pfam" id="PF21361">
    <property type="entry name" value="Sina_ZnF"/>
    <property type="match status" value="1"/>
</dbReference>
<dbReference type="Proteomes" id="UP000625711">
    <property type="component" value="Unassembled WGS sequence"/>
</dbReference>
<dbReference type="OrthoDB" id="6677380at2759"/>
<reference evidence="6" key="1">
    <citation type="submission" date="2020-08" db="EMBL/GenBank/DDBJ databases">
        <title>Genome sequencing and assembly of the red palm weevil Rhynchophorus ferrugineus.</title>
        <authorList>
            <person name="Dias G.B."/>
            <person name="Bergman C.M."/>
            <person name="Manee M."/>
        </authorList>
    </citation>
    <scope>NUCLEOTIDE SEQUENCE</scope>
    <source>
        <strain evidence="6">AA-2017</strain>
        <tissue evidence="6">Whole larva</tissue>
    </source>
</reference>
<evidence type="ECO:0000259" key="5">
    <source>
        <dbReference type="PROSITE" id="PS50089"/>
    </source>
</evidence>
<dbReference type="Pfam" id="PF21362">
    <property type="entry name" value="Sina_RING"/>
    <property type="match status" value="1"/>
</dbReference>
<dbReference type="InterPro" id="IPR013083">
    <property type="entry name" value="Znf_RING/FYVE/PHD"/>
</dbReference>
<gene>
    <name evidence="6" type="ORF">GWI33_004736</name>
</gene>
<dbReference type="InterPro" id="IPR049548">
    <property type="entry name" value="Sina-like_RING"/>
</dbReference>
<dbReference type="GO" id="GO:0008270">
    <property type="term" value="F:zinc ion binding"/>
    <property type="evidence" value="ECO:0007669"/>
    <property type="project" value="UniProtKB-KW"/>
</dbReference>
<dbReference type="AlphaFoldDB" id="A0A834MGL7"/>
<dbReference type="Gene3D" id="3.30.40.10">
    <property type="entry name" value="Zinc/RING finger domain, C3HC4 (zinc finger)"/>
    <property type="match status" value="2"/>
</dbReference>
<dbReference type="GO" id="GO:0061630">
    <property type="term" value="F:ubiquitin protein ligase activity"/>
    <property type="evidence" value="ECO:0007669"/>
    <property type="project" value="TreeGrafter"/>
</dbReference>
<evidence type="ECO:0000256" key="3">
    <source>
        <dbReference type="ARBA" id="ARBA00022833"/>
    </source>
</evidence>
<sequence length="342" mass="39170">MDYHGNPRAVIDNFKCSQCGKHIFVSPITTNSDTTSYKCGRCSFVPSDHTIRMKTFEELASFLKFPCTNEGCDVIIPWGQIRNHEATCNQRVISCPCGVCPDTYPINKLVSHFLVKHLDITSTNNKQFKATRNGLHLTLITFKQLSYLLFFYEDHDTVWSSVYSVNGRPDNVFFQINFNGLNKTKSFSFRGEIIPFNDQEHCINCLRDICKKVFHKYSTFYPNRKKNMTFSMKISTIEELLGSFIEYCSVNIMDETKLTEDKPSEGIKGNNQHSLLEDLECPICQELMCAPIYSCEIGHAICNICKKKLTKCPLCENKLTDSRCFALEAIAQKVEKLHCNQC</sequence>
<accession>A0A834MGL7</accession>
<dbReference type="EMBL" id="JAACXV010000239">
    <property type="protein sequence ID" value="KAF7281491.1"/>
    <property type="molecule type" value="Genomic_DNA"/>
</dbReference>
<keyword evidence="3" id="KW-0862">Zinc</keyword>
<comment type="caution">
    <text evidence="6">The sequence shown here is derived from an EMBL/GenBank/DDBJ whole genome shotgun (WGS) entry which is preliminary data.</text>
</comment>
<dbReference type="GO" id="GO:0005737">
    <property type="term" value="C:cytoplasm"/>
    <property type="evidence" value="ECO:0007669"/>
    <property type="project" value="TreeGrafter"/>
</dbReference>
<evidence type="ECO:0000256" key="1">
    <source>
        <dbReference type="ARBA" id="ARBA00022723"/>
    </source>
</evidence>
<dbReference type="GO" id="GO:0031624">
    <property type="term" value="F:ubiquitin conjugating enzyme binding"/>
    <property type="evidence" value="ECO:0007669"/>
    <property type="project" value="TreeGrafter"/>
</dbReference>